<dbReference type="InterPro" id="IPR023346">
    <property type="entry name" value="Lysozyme-like_dom_sf"/>
</dbReference>
<dbReference type="InterPro" id="IPR043426">
    <property type="entry name" value="MltB-like"/>
</dbReference>
<dbReference type="PANTHER" id="PTHR30163">
    <property type="entry name" value="MEMBRANE-BOUND LYTIC MUREIN TRANSGLYCOSYLASE B"/>
    <property type="match status" value="1"/>
</dbReference>
<dbReference type="Gene3D" id="2.30.260.10">
    <property type="entry name" value="putative xylanase like domain"/>
    <property type="match status" value="1"/>
</dbReference>
<dbReference type="InterPro" id="IPR008258">
    <property type="entry name" value="Transglycosylase_SLT_dom_1"/>
</dbReference>
<dbReference type="SUPFAM" id="SSF54001">
    <property type="entry name" value="Cysteine proteinases"/>
    <property type="match status" value="1"/>
</dbReference>
<dbReference type="Pfam" id="PF07313">
    <property type="entry name" value="AmiA-like"/>
    <property type="match status" value="1"/>
</dbReference>
<dbReference type="Proteomes" id="UP000053707">
    <property type="component" value="Unassembled WGS sequence"/>
</dbReference>
<feature type="region of interest" description="Disordered" evidence="1">
    <location>
        <begin position="29"/>
        <end position="63"/>
    </location>
</feature>
<dbReference type="GO" id="GO:0009253">
    <property type="term" value="P:peptidoglycan catabolic process"/>
    <property type="evidence" value="ECO:0007669"/>
    <property type="project" value="TreeGrafter"/>
</dbReference>
<dbReference type="EMBL" id="LQIR01000001">
    <property type="protein sequence ID" value="KUI21326.1"/>
    <property type="molecule type" value="Genomic_DNA"/>
</dbReference>
<dbReference type="Pfam" id="PF01464">
    <property type="entry name" value="SLT"/>
    <property type="match status" value="1"/>
</dbReference>
<dbReference type="PANTHER" id="PTHR30163:SF8">
    <property type="entry name" value="LYTIC MUREIN TRANSGLYCOSYLASE"/>
    <property type="match status" value="1"/>
</dbReference>
<dbReference type="SUPFAM" id="SSF53955">
    <property type="entry name" value="Lysozyme-like"/>
    <property type="match status" value="1"/>
</dbReference>
<feature type="compositionally biased region" description="Basic and acidic residues" evidence="1">
    <location>
        <begin position="52"/>
        <end position="63"/>
    </location>
</feature>
<name>A0A101AE53_9MYCO</name>
<feature type="domain" description="Transglycosylase SLT" evidence="2">
    <location>
        <begin position="161"/>
        <end position="253"/>
    </location>
</feature>
<feature type="compositionally biased region" description="Low complexity" evidence="1">
    <location>
        <begin position="29"/>
        <end position="51"/>
    </location>
</feature>
<keyword evidence="4" id="KW-1185">Reference proteome</keyword>
<dbReference type="Gene3D" id="1.10.3670.10">
    <property type="entry name" value="Putative xylanase like domain"/>
    <property type="match status" value="1"/>
</dbReference>
<proteinExistence type="predicted"/>
<comment type="caution">
    <text evidence="3">The sequence shown here is derived from an EMBL/GenBank/DDBJ whole genome shotgun (WGS) entry which is preliminary data.</text>
</comment>
<dbReference type="InterPro" id="IPR010846">
    <property type="entry name" value="AmiA-like"/>
</dbReference>
<dbReference type="AlphaFoldDB" id="A0A101AE53"/>
<dbReference type="InterPro" id="IPR038765">
    <property type="entry name" value="Papain-like_cys_pep_sf"/>
</dbReference>
<dbReference type="CDD" id="cd13399">
    <property type="entry name" value="Slt35-like"/>
    <property type="match status" value="1"/>
</dbReference>
<dbReference type="Gene3D" id="1.10.530.10">
    <property type="match status" value="1"/>
</dbReference>
<accession>A0A101AE53</accession>
<protein>
    <submittedName>
        <fullName evidence="3">Lytic transglycosylase</fullName>
    </submittedName>
</protein>
<dbReference type="GO" id="GO:0008933">
    <property type="term" value="F:peptidoglycan lytic transglycosylase activity"/>
    <property type="evidence" value="ECO:0007669"/>
    <property type="project" value="TreeGrafter"/>
</dbReference>
<evidence type="ECO:0000313" key="3">
    <source>
        <dbReference type="EMBL" id="KUI21326.1"/>
    </source>
</evidence>
<sequence length="549" mass="59178">MNARLDAAKIIAAAGTVVILFVPVGCSSSDSPEASSTTTAAPTPSAPAPAAEEPRRELASDPVRIADDLVADERALRDPSSTESLKNAAAQRQQLAYRAIGRHPEWDPIVRPRIPPELGKIYDHNVHARRELGVMSRPKDTLPAWRIVAPTPVDQLMTHYREAESEFGVPWHYLAAINLVETAFGRVAGVSTAGAQGPMQFMPSTFAAFGAGGDIHSPRDSIMAAGRYLSANGFARDRDYALYRYNNSNNYVRAIHDYAAVMAADPAGFDTYYRWEVYYLSTAGDVLLPVGYAEANPILAVNYLAATEAPAPEVAISEQNTQILERMLTARNDAPPPKLAEVISRAFLGTPYGAHTLVGSASEPEQLVVELSKVDCFTYADYVEALKRAANRDEFISALIDVRYKDGVVGFTNRKHFFTDWAAAAPAVATDITTSLSTNAIPVQKNLNQKDSGDVYLPGLPVVPRTVSYIPSAQFDIGVVSGLRTGDYIGAYSGDGGLDVTHVGIFVDTPDGPVLRNASSLPGDNKVVDTPLFDYVRTVPGVVVLRPVQ</sequence>
<organism evidence="3 4">
    <name type="scientific">Mycobacterium lehmannii</name>
    <dbReference type="NCBI Taxonomy" id="2048550"/>
    <lineage>
        <taxon>Bacteria</taxon>
        <taxon>Bacillati</taxon>
        <taxon>Actinomycetota</taxon>
        <taxon>Actinomycetes</taxon>
        <taxon>Mycobacteriales</taxon>
        <taxon>Mycobacteriaceae</taxon>
        <taxon>Mycobacterium</taxon>
    </lineage>
</organism>
<gene>
    <name evidence="3" type="ORF">AU192_13000</name>
</gene>
<evidence type="ECO:0000259" key="2">
    <source>
        <dbReference type="Pfam" id="PF01464"/>
    </source>
</evidence>
<evidence type="ECO:0000256" key="1">
    <source>
        <dbReference type="SAM" id="MobiDB-lite"/>
    </source>
</evidence>
<reference evidence="3 4" key="1">
    <citation type="submission" date="2016-01" db="EMBL/GenBank/DDBJ databases">
        <authorList>
            <consortium name="TB Trials Study Group"/>
            <person name="Sutton G."/>
            <person name="Brinkac L."/>
            <person name="Sanka R."/>
            <person name="Adams M."/>
            <person name="Lau E.L."/>
            <person name="Macaden R."/>
            <person name="Grewal H.M.S."/>
        </authorList>
    </citation>
    <scope>NUCLEOTIDE SEQUENCE [LARGE SCALE GENOMIC DNA]</scope>
    <source>
        <strain evidence="3 4">IS-1744</strain>
    </source>
</reference>
<evidence type="ECO:0000313" key="4">
    <source>
        <dbReference type="Proteomes" id="UP000053707"/>
    </source>
</evidence>